<evidence type="ECO:0000256" key="1">
    <source>
        <dbReference type="SAM" id="MobiDB-lite"/>
    </source>
</evidence>
<sequence length="709" mass="77986">MSTAQVPSERLVSSHRLGSDSAVTEFLDHPNFRTICAFFLGWLTVAGIRYILDSVYIRDASFRLCRGFQSLVERTRQLQYDPEASHRPAAIEKRVPWIYDDGSSSIQRRFDHSALVFTLNLCLLSAALSDFAVLLTFKGDTACVAWGGMTSHIAVLVCSCVLGLELRRNKAQRGELIGLSFLAFIILVLVFVVNALSVGRTIPVAPMATRICHGGHNLPVSLTTSLLELFLNIYLAVRLVVLRLPPTGRTRDLWRTVWNAQIGKSSSVLVFVLINLVPNATEVNLVARNVLFSLSGLLLLATFNHRPQNLCSSLHVPKAGIFEVTIPGPKSPPPSPVDDLHSVTVDLGLAQIQPTVRTSFISEHTFNSAMAQSVEEAIITTAARHISRSAFPSILVPQSAPAYIESHATRRLGRLNHILPFQSEFAEMLEREMAEKAAALVSGPVVRPADNRRLRVVVYDDETNFKGEERPNPRTPISFVGSDIIYRGSARSQGDTGQTLPSIERSPSDEHIVSEYYIDRHSLSVVSHRSSDVGSSKSRRSTKRFSFASHRNRSVDELSVVPEWGQSTPTSTRHSHQRTRRTTFGRPVSIWSRKSSTKRTPEGAHQLIPPVPNLPPLALTMPGNSLSTPTPSFDYLSPISPLKMRQLPAPRLPLPPTPPGYIQQVAGSVPLPPSPPSATLREDIRNGTPGVKRPLRPLPITPMLASSVV</sequence>
<feature type="transmembrane region" description="Helical" evidence="2">
    <location>
        <begin position="143"/>
        <end position="164"/>
    </location>
</feature>
<keyword evidence="2" id="KW-0812">Transmembrane</keyword>
<evidence type="ECO:0000313" key="3">
    <source>
        <dbReference type="EMBL" id="KAH8105848.1"/>
    </source>
</evidence>
<feature type="transmembrane region" description="Helical" evidence="2">
    <location>
        <begin position="32"/>
        <end position="52"/>
    </location>
</feature>
<feature type="transmembrane region" description="Helical" evidence="2">
    <location>
        <begin position="176"/>
        <end position="198"/>
    </location>
</feature>
<protein>
    <submittedName>
        <fullName evidence="3">Uncharacterized protein</fullName>
    </submittedName>
</protein>
<proteinExistence type="predicted"/>
<dbReference type="EMBL" id="JAEVFJ010000003">
    <property type="protein sequence ID" value="KAH8105848.1"/>
    <property type="molecule type" value="Genomic_DNA"/>
</dbReference>
<accession>A0A8K0XTH5</accession>
<keyword evidence="2" id="KW-0472">Membrane</keyword>
<feature type="transmembrane region" description="Helical" evidence="2">
    <location>
        <begin position="114"/>
        <end position="137"/>
    </location>
</feature>
<gene>
    <name evidence="3" type="ORF">BXZ70DRAFT_1036536</name>
</gene>
<dbReference type="OrthoDB" id="3351491at2759"/>
<feature type="region of interest" description="Disordered" evidence="1">
    <location>
        <begin position="592"/>
        <end position="613"/>
    </location>
</feature>
<keyword evidence="2" id="KW-1133">Transmembrane helix</keyword>
<evidence type="ECO:0000256" key="2">
    <source>
        <dbReference type="SAM" id="Phobius"/>
    </source>
</evidence>
<feature type="region of interest" description="Disordered" evidence="1">
    <location>
        <begin position="564"/>
        <end position="583"/>
    </location>
</feature>
<reference evidence="3" key="1">
    <citation type="journal article" date="2021" name="New Phytol.">
        <title>Evolutionary innovations through gain and loss of genes in the ectomycorrhizal Boletales.</title>
        <authorList>
            <person name="Wu G."/>
            <person name="Miyauchi S."/>
            <person name="Morin E."/>
            <person name="Kuo A."/>
            <person name="Drula E."/>
            <person name="Varga T."/>
            <person name="Kohler A."/>
            <person name="Feng B."/>
            <person name="Cao Y."/>
            <person name="Lipzen A."/>
            <person name="Daum C."/>
            <person name="Hundley H."/>
            <person name="Pangilinan J."/>
            <person name="Johnson J."/>
            <person name="Barry K."/>
            <person name="LaButti K."/>
            <person name="Ng V."/>
            <person name="Ahrendt S."/>
            <person name="Min B."/>
            <person name="Choi I.G."/>
            <person name="Park H."/>
            <person name="Plett J.M."/>
            <person name="Magnuson J."/>
            <person name="Spatafora J.W."/>
            <person name="Nagy L.G."/>
            <person name="Henrissat B."/>
            <person name="Grigoriev I.V."/>
            <person name="Yang Z.L."/>
            <person name="Xu J."/>
            <person name="Martin F.M."/>
        </authorList>
    </citation>
    <scope>NUCLEOTIDE SEQUENCE</scope>
    <source>
        <strain evidence="3">KKN 215</strain>
    </source>
</reference>
<feature type="compositionally biased region" description="Basic residues" evidence="1">
    <location>
        <begin position="573"/>
        <end position="583"/>
    </location>
</feature>
<keyword evidence="4" id="KW-1185">Reference proteome</keyword>
<organism evidence="3 4">
    <name type="scientific">Cristinia sonorae</name>
    <dbReference type="NCBI Taxonomy" id="1940300"/>
    <lineage>
        <taxon>Eukaryota</taxon>
        <taxon>Fungi</taxon>
        <taxon>Dikarya</taxon>
        <taxon>Basidiomycota</taxon>
        <taxon>Agaricomycotina</taxon>
        <taxon>Agaricomycetes</taxon>
        <taxon>Agaricomycetidae</taxon>
        <taxon>Agaricales</taxon>
        <taxon>Pleurotineae</taxon>
        <taxon>Stephanosporaceae</taxon>
        <taxon>Cristinia</taxon>
    </lineage>
</organism>
<dbReference type="Proteomes" id="UP000813824">
    <property type="component" value="Unassembled WGS sequence"/>
</dbReference>
<comment type="caution">
    <text evidence="3">The sequence shown here is derived from an EMBL/GenBank/DDBJ whole genome shotgun (WGS) entry which is preliminary data.</text>
</comment>
<dbReference type="AlphaFoldDB" id="A0A8K0XTH5"/>
<evidence type="ECO:0000313" key="4">
    <source>
        <dbReference type="Proteomes" id="UP000813824"/>
    </source>
</evidence>
<name>A0A8K0XTH5_9AGAR</name>